<feature type="transmembrane region" description="Helical" evidence="6">
    <location>
        <begin position="42"/>
        <end position="65"/>
    </location>
</feature>
<dbReference type="PANTHER" id="PTHR30213">
    <property type="entry name" value="INNER MEMBRANE PROTEIN YHJD"/>
    <property type="match status" value="1"/>
</dbReference>
<evidence type="ECO:0000256" key="2">
    <source>
        <dbReference type="ARBA" id="ARBA00022475"/>
    </source>
</evidence>
<proteinExistence type="predicted"/>
<keyword evidence="3 6" id="KW-0812">Transmembrane</keyword>
<dbReference type="NCBIfam" id="TIGR00765">
    <property type="entry name" value="yihY_not_rbn"/>
    <property type="match status" value="1"/>
</dbReference>
<dbReference type="InterPro" id="IPR017039">
    <property type="entry name" value="Virul_fac_BrkB"/>
</dbReference>
<dbReference type="Pfam" id="PF03631">
    <property type="entry name" value="Virul_fac_BrkB"/>
    <property type="match status" value="1"/>
</dbReference>
<evidence type="ECO:0000256" key="3">
    <source>
        <dbReference type="ARBA" id="ARBA00022692"/>
    </source>
</evidence>
<evidence type="ECO:0000256" key="4">
    <source>
        <dbReference type="ARBA" id="ARBA00022989"/>
    </source>
</evidence>
<feature type="transmembrane region" description="Helical" evidence="6">
    <location>
        <begin position="228"/>
        <end position="248"/>
    </location>
</feature>
<dbReference type="PIRSF" id="PIRSF035875">
    <property type="entry name" value="RNase_BN"/>
    <property type="match status" value="1"/>
</dbReference>
<feature type="transmembrane region" description="Helical" evidence="6">
    <location>
        <begin position="188"/>
        <end position="216"/>
    </location>
</feature>
<dbReference type="STRING" id="1224947.SAMN05216480_10579"/>
<evidence type="ECO:0000313" key="8">
    <source>
        <dbReference type="Proteomes" id="UP000199138"/>
    </source>
</evidence>
<dbReference type="PANTHER" id="PTHR30213:SF1">
    <property type="entry name" value="INNER MEMBRANE PROTEIN YHJD"/>
    <property type="match status" value="1"/>
</dbReference>
<dbReference type="AlphaFoldDB" id="A0A1I7GLY4"/>
<evidence type="ECO:0000313" key="7">
    <source>
        <dbReference type="EMBL" id="SFU49512.1"/>
    </source>
</evidence>
<dbReference type="EMBL" id="FPBK01000005">
    <property type="protein sequence ID" value="SFU49512.1"/>
    <property type="molecule type" value="Genomic_DNA"/>
</dbReference>
<evidence type="ECO:0000256" key="6">
    <source>
        <dbReference type="SAM" id="Phobius"/>
    </source>
</evidence>
<comment type="subcellular location">
    <subcellularLocation>
        <location evidence="1">Cell membrane</location>
        <topology evidence="1">Multi-pass membrane protein</topology>
    </subcellularLocation>
</comment>
<evidence type="ECO:0000256" key="1">
    <source>
        <dbReference type="ARBA" id="ARBA00004651"/>
    </source>
</evidence>
<gene>
    <name evidence="7" type="ORF">SAMN05216480_10579</name>
</gene>
<organism evidence="7 8">
    <name type="scientific">Pustulibacterium marinum</name>
    <dbReference type="NCBI Taxonomy" id="1224947"/>
    <lineage>
        <taxon>Bacteria</taxon>
        <taxon>Pseudomonadati</taxon>
        <taxon>Bacteroidota</taxon>
        <taxon>Flavobacteriia</taxon>
        <taxon>Flavobacteriales</taxon>
        <taxon>Flavobacteriaceae</taxon>
        <taxon>Pustulibacterium</taxon>
    </lineage>
</organism>
<keyword evidence="2" id="KW-1003">Cell membrane</keyword>
<protein>
    <submittedName>
        <fullName evidence="7">Membrane protein</fullName>
    </submittedName>
</protein>
<keyword evidence="5 6" id="KW-0472">Membrane</keyword>
<name>A0A1I7GLY4_9FLAO</name>
<reference evidence="7 8" key="1">
    <citation type="submission" date="2016-10" db="EMBL/GenBank/DDBJ databases">
        <authorList>
            <person name="de Groot N.N."/>
        </authorList>
    </citation>
    <scope>NUCLEOTIDE SEQUENCE [LARGE SCALE GENOMIC DNA]</scope>
    <source>
        <strain evidence="7 8">CGMCC 1.12333</strain>
    </source>
</reference>
<keyword evidence="8" id="KW-1185">Reference proteome</keyword>
<evidence type="ECO:0000256" key="5">
    <source>
        <dbReference type="ARBA" id="ARBA00023136"/>
    </source>
</evidence>
<dbReference type="Proteomes" id="UP000199138">
    <property type="component" value="Unassembled WGS sequence"/>
</dbReference>
<sequence>MTYYIFSMKRRITISAKTIFKLLKKSGVAFLDDKGLKLSASLSYYTTLALAPLLILVISIVGFFFGKDAVRGHIFYEINNLIGSDAALQIQDILKNLELSGQTTTAILVSILTLLVTSTTVFSEIQDSINSIWKVKAKPKKGWLKIVKDRLLSSSLIIGIGFLMMISLLINGLLVALNEYLKSIFPEITVILFNGINLIMTFGILSLLFGVVFKVLPDASIEWKDVRAGSFFTAGLFMLGRYLILLYIQTTGTGSAYGAAGSIIVLLVWLYYTSAILYFGAEFTKFFANLSGKRIRPSEYAVYVKSVEVELDETEDTSIYK</sequence>
<feature type="transmembrane region" description="Helical" evidence="6">
    <location>
        <begin position="151"/>
        <end position="176"/>
    </location>
</feature>
<feature type="transmembrane region" description="Helical" evidence="6">
    <location>
        <begin position="254"/>
        <end position="279"/>
    </location>
</feature>
<accession>A0A1I7GLY4</accession>
<dbReference type="GO" id="GO:0005886">
    <property type="term" value="C:plasma membrane"/>
    <property type="evidence" value="ECO:0007669"/>
    <property type="project" value="UniProtKB-SubCell"/>
</dbReference>
<keyword evidence="4 6" id="KW-1133">Transmembrane helix</keyword>